<dbReference type="Proteomes" id="UP000243793">
    <property type="component" value="Chromosome"/>
</dbReference>
<dbReference type="Pfam" id="PF06228">
    <property type="entry name" value="ChuX_HutX"/>
    <property type="match status" value="1"/>
</dbReference>
<dbReference type="CDD" id="cd16829">
    <property type="entry name" value="ChuX_HutX-like"/>
    <property type="match status" value="1"/>
</dbReference>
<name>A0A1Y0CX96_9GAMM</name>
<dbReference type="AlphaFoldDB" id="A0A1Y0CX96"/>
<dbReference type="NCBIfam" id="TIGR04108">
    <property type="entry name" value="HutX"/>
    <property type="match status" value="1"/>
</dbReference>
<organism evidence="1 2">
    <name type="scientific">Oceanisphaera avium</name>
    <dbReference type="NCBI Taxonomy" id="1903694"/>
    <lineage>
        <taxon>Bacteria</taxon>
        <taxon>Pseudomonadati</taxon>
        <taxon>Pseudomonadota</taxon>
        <taxon>Gammaproteobacteria</taxon>
        <taxon>Aeromonadales</taxon>
        <taxon>Aeromonadaceae</taxon>
        <taxon>Oceanisphaera</taxon>
    </lineage>
</organism>
<dbReference type="RefSeq" id="WP_086963274.1">
    <property type="nucleotide sequence ID" value="NZ_CP021376.1"/>
</dbReference>
<gene>
    <name evidence="1" type="ORF">CBP12_04230</name>
</gene>
<accession>A0A1Y0CX96</accession>
<dbReference type="EMBL" id="CP021376">
    <property type="protein sequence ID" value="ART79455.1"/>
    <property type="molecule type" value="Genomic_DNA"/>
</dbReference>
<dbReference type="InterPro" id="IPR053733">
    <property type="entry name" value="Heme_Transport_Util_sf"/>
</dbReference>
<evidence type="ECO:0000313" key="2">
    <source>
        <dbReference type="Proteomes" id="UP000243793"/>
    </source>
</evidence>
<keyword evidence="2" id="KW-1185">Reference proteome</keyword>
<dbReference type="SUPFAM" id="SSF144064">
    <property type="entry name" value="Heme iron utilization protein-like"/>
    <property type="match status" value="1"/>
</dbReference>
<dbReference type="PIRSF" id="PIRSF030840">
    <property type="entry name" value="DUF1008"/>
    <property type="match status" value="1"/>
</dbReference>
<dbReference type="Gene3D" id="3.40.1570.10">
    <property type="entry name" value="HemS/ChuS/ChuX like domains"/>
    <property type="match status" value="1"/>
</dbReference>
<dbReference type="KEGG" id="ocm:CBP12_04230"/>
<evidence type="ECO:0000313" key="1">
    <source>
        <dbReference type="EMBL" id="ART79455.1"/>
    </source>
</evidence>
<protein>
    <submittedName>
        <fullName evidence="1">HuvX protein</fullName>
    </submittedName>
</protein>
<reference evidence="2" key="1">
    <citation type="submission" date="2017-05" db="EMBL/GenBank/DDBJ databases">
        <authorList>
            <person name="Sung H."/>
        </authorList>
    </citation>
    <scope>NUCLEOTIDE SEQUENCE [LARGE SCALE GENOMIC DNA]</scope>
    <source>
        <strain evidence="2">AMac2203</strain>
    </source>
</reference>
<proteinExistence type="predicted"/>
<sequence>MAQLTQQVLSLLNEEPLLRLADMAKRLNVSEWEVVSRLPAELVVTLTGGHSLSILEQVAKWGRVTTIIEVAGSIFEIKAPLPKGRVGHGYYNLMANSGELDGHLKLDAIAHISLQSKPHRGKEAYAIVFYDEHGHTIFKIYLGRCSQGKLFPEQVSAFHDLKELANV</sequence>
<dbReference type="InterPro" id="IPR010413">
    <property type="entry name" value="HutX-like"/>
</dbReference>
<dbReference type="OrthoDB" id="8781266at2"/>